<dbReference type="AlphaFoldDB" id="A0AAW1S699"/>
<dbReference type="InterPro" id="IPR000182">
    <property type="entry name" value="GNAT_dom"/>
</dbReference>
<evidence type="ECO:0000256" key="2">
    <source>
        <dbReference type="ARBA" id="ARBA00023315"/>
    </source>
</evidence>
<dbReference type="SUPFAM" id="SSF55729">
    <property type="entry name" value="Acyl-CoA N-acyltransferases (Nat)"/>
    <property type="match status" value="1"/>
</dbReference>
<gene>
    <name evidence="5" type="ORF">WJX81_004521</name>
</gene>
<dbReference type="InterPro" id="IPR016181">
    <property type="entry name" value="Acyl_CoA_acyltransferase"/>
</dbReference>
<feature type="domain" description="N-acetyltransferase" evidence="4">
    <location>
        <begin position="48"/>
        <end position="140"/>
    </location>
</feature>
<name>A0AAW1S699_9CHLO</name>
<comment type="similarity">
    <text evidence="3">Belongs to the acetyltransferase family. ARD1 subfamily.</text>
</comment>
<dbReference type="PROSITE" id="PS51186">
    <property type="entry name" value="GNAT"/>
    <property type="match status" value="1"/>
</dbReference>
<dbReference type="CDD" id="cd04301">
    <property type="entry name" value="NAT_SF"/>
    <property type="match status" value="1"/>
</dbReference>
<dbReference type="Proteomes" id="UP001445335">
    <property type="component" value="Unassembled WGS sequence"/>
</dbReference>
<sequence>MLVTAYCGFLRSALHKGGSLPSGRTCCARDSAGQSQTSIRRARKPDIAAIRNIAEVADELQVLELAVLPEFRRRGVGTELVRELVRGSCRAGGTVLLEVRAGNAAAVALYQQRLGFATVGRRRGYYADGEDALLMAMPLLGSIEAAT</sequence>
<dbReference type="EMBL" id="JALJOU010000010">
    <property type="protein sequence ID" value="KAK9841808.1"/>
    <property type="molecule type" value="Genomic_DNA"/>
</dbReference>
<protein>
    <recommendedName>
        <fullName evidence="4">N-acetyltransferase domain-containing protein</fullName>
    </recommendedName>
</protein>
<dbReference type="GO" id="GO:0004596">
    <property type="term" value="F:protein-N-terminal amino-acid acetyltransferase activity"/>
    <property type="evidence" value="ECO:0007669"/>
    <property type="project" value="InterPro"/>
</dbReference>
<dbReference type="PANTHER" id="PTHR23091">
    <property type="entry name" value="N-TERMINAL ACETYLTRANSFERASE"/>
    <property type="match status" value="1"/>
</dbReference>
<dbReference type="InterPro" id="IPR045047">
    <property type="entry name" value="Ard1-like"/>
</dbReference>
<reference evidence="5 6" key="1">
    <citation type="journal article" date="2024" name="Nat. Commun.">
        <title>Phylogenomics reveals the evolutionary origins of lichenization in chlorophyte algae.</title>
        <authorList>
            <person name="Puginier C."/>
            <person name="Libourel C."/>
            <person name="Otte J."/>
            <person name="Skaloud P."/>
            <person name="Haon M."/>
            <person name="Grisel S."/>
            <person name="Petersen M."/>
            <person name="Berrin J.G."/>
            <person name="Delaux P.M."/>
            <person name="Dal Grande F."/>
            <person name="Keller J."/>
        </authorList>
    </citation>
    <scope>NUCLEOTIDE SEQUENCE [LARGE SCALE GENOMIC DNA]</scope>
    <source>
        <strain evidence="5 6">SAG 245.80</strain>
    </source>
</reference>
<accession>A0AAW1S699</accession>
<keyword evidence="2" id="KW-0012">Acyltransferase</keyword>
<dbReference type="PANTHER" id="PTHR23091:SF4">
    <property type="entry name" value="N-TERMINAL AMINO-ACID N(ALPHA)-ACETYLTRANSFERASE NATA"/>
    <property type="match status" value="1"/>
</dbReference>
<organism evidence="5 6">
    <name type="scientific">Elliptochloris bilobata</name>
    <dbReference type="NCBI Taxonomy" id="381761"/>
    <lineage>
        <taxon>Eukaryota</taxon>
        <taxon>Viridiplantae</taxon>
        <taxon>Chlorophyta</taxon>
        <taxon>core chlorophytes</taxon>
        <taxon>Trebouxiophyceae</taxon>
        <taxon>Trebouxiophyceae incertae sedis</taxon>
        <taxon>Elliptochloris clade</taxon>
        <taxon>Elliptochloris</taxon>
    </lineage>
</organism>
<dbReference type="GO" id="GO:0031415">
    <property type="term" value="C:NatA complex"/>
    <property type="evidence" value="ECO:0007669"/>
    <property type="project" value="InterPro"/>
</dbReference>
<dbReference type="Pfam" id="PF00583">
    <property type="entry name" value="Acetyltransf_1"/>
    <property type="match status" value="1"/>
</dbReference>
<proteinExistence type="inferred from homology"/>
<keyword evidence="6" id="KW-1185">Reference proteome</keyword>
<evidence type="ECO:0000256" key="1">
    <source>
        <dbReference type="ARBA" id="ARBA00022679"/>
    </source>
</evidence>
<comment type="caution">
    <text evidence="5">The sequence shown here is derived from an EMBL/GenBank/DDBJ whole genome shotgun (WGS) entry which is preliminary data.</text>
</comment>
<dbReference type="Gene3D" id="3.40.630.30">
    <property type="match status" value="1"/>
</dbReference>
<evidence type="ECO:0000313" key="5">
    <source>
        <dbReference type="EMBL" id="KAK9841808.1"/>
    </source>
</evidence>
<evidence type="ECO:0000259" key="4">
    <source>
        <dbReference type="PROSITE" id="PS51186"/>
    </source>
</evidence>
<evidence type="ECO:0000313" key="6">
    <source>
        <dbReference type="Proteomes" id="UP001445335"/>
    </source>
</evidence>
<keyword evidence="1" id="KW-0808">Transferase</keyword>
<evidence type="ECO:0000256" key="3">
    <source>
        <dbReference type="ARBA" id="ARBA00025786"/>
    </source>
</evidence>